<evidence type="ECO:0000313" key="2">
    <source>
        <dbReference type="Proteomes" id="UP000031390"/>
    </source>
</evidence>
<accession>A0A0C1E4G8</accession>
<organism evidence="1 2">
    <name type="scientific">Morococcus cerebrosus</name>
    <dbReference type="NCBI Taxonomy" id="1056807"/>
    <lineage>
        <taxon>Bacteria</taxon>
        <taxon>Pseudomonadati</taxon>
        <taxon>Pseudomonadota</taxon>
        <taxon>Betaproteobacteria</taxon>
        <taxon>Neisseriales</taxon>
        <taxon>Neisseriaceae</taxon>
        <taxon>Morococcus</taxon>
    </lineage>
</organism>
<proteinExistence type="predicted"/>
<dbReference type="Proteomes" id="UP000031390">
    <property type="component" value="Unassembled WGS sequence"/>
</dbReference>
<protein>
    <submittedName>
        <fullName evidence="1">Uncharacterized protein</fullName>
    </submittedName>
</protein>
<evidence type="ECO:0000313" key="1">
    <source>
        <dbReference type="EMBL" id="KIC06874.1"/>
    </source>
</evidence>
<dbReference type="AlphaFoldDB" id="A0A0C1E4G8"/>
<name>A0A0C1E4G8_9NEIS</name>
<dbReference type="EMBL" id="JUFZ01000081">
    <property type="protein sequence ID" value="KIC06874.1"/>
    <property type="molecule type" value="Genomic_DNA"/>
</dbReference>
<sequence length="39" mass="4396">MTVLKSSNNLIIFCKKGRLKISDDLFSFHQQPSGINPAF</sequence>
<gene>
    <name evidence="1" type="ORF">MCC93_17380</name>
</gene>
<comment type="caution">
    <text evidence="1">The sequence shown here is derived from an EMBL/GenBank/DDBJ whole genome shotgun (WGS) entry which is preliminary data.</text>
</comment>
<reference evidence="1 2" key="1">
    <citation type="submission" date="2014-12" db="EMBL/GenBank/DDBJ databases">
        <title>Genome sequence of Morococcus cerebrosus.</title>
        <authorList>
            <person name="Shin S.-K."/>
            <person name="Yi H."/>
        </authorList>
    </citation>
    <scope>NUCLEOTIDE SEQUENCE [LARGE SCALE GENOMIC DNA]</scope>
    <source>
        <strain evidence="1 2">CIP 81.93</strain>
    </source>
</reference>